<keyword evidence="2" id="KW-1185">Reference proteome</keyword>
<comment type="caution">
    <text evidence="1">The sequence shown here is derived from an EMBL/GenBank/DDBJ whole genome shotgun (WGS) entry which is preliminary data.</text>
</comment>
<gene>
    <name evidence="1" type="ORF">AFUS01_LOCUS36916</name>
</gene>
<proteinExistence type="predicted"/>
<evidence type="ECO:0000313" key="1">
    <source>
        <dbReference type="EMBL" id="CAG7826884.1"/>
    </source>
</evidence>
<dbReference type="EMBL" id="CAJVCH010541486">
    <property type="protein sequence ID" value="CAG7826884.1"/>
    <property type="molecule type" value="Genomic_DNA"/>
</dbReference>
<reference evidence="1" key="1">
    <citation type="submission" date="2021-06" db="EMBL/GenBank/DDBJ databases">
        <authorList>
            <person name="Hodson N. C."/>
            <person name="Mongue J. A."/>
            <person name="Jaron S. K."/>
        </authorList>
    </citation>
    <scope>NUCLEOTIDE SEQUENCE</scope>
</reference>
<protein>
    <submittedName>
        <fullName evidence="1">Uncharacterized protein</fullName>
    </submittedName>
</protein>
<accession>A0A8J2L0W7</accession>
<feature type="non-terminal residue" evidence="1">
    <location>
        <position position="133"/>
    </location>
</feature>
<sequence>ASNDTVLVQFYASRGANSPTNSVPEKLKPLELYDERRGVYCQQEFPPYVKAASLLDVSCSDPPTCDLYDNCLKQPQNCPDDTLKGENCDDRSPCLSVLRIHPQGMVQCVTHNRTSQEIDYHYLGFDGKCCKTV</sequence>
<name>A0A8J2L0W7_9HEXA</name>
<dbReference type="AlphaFoldDB" id="A0A8J2L0W7"/>
<evidence type="ECO:0000313" key="2">
    <source>
        <dbReference type="Proteomes" id="UP000708208"/>
    </source>
</evidence>
<dbReference type="Proteomes" id="UP000708208">
    <property type="component" value="Unassembled WGS sequence"/>
</dbReference>
<organism evidence="1 2">
    <name type="scientific">Allacma fusca</name>
    <dbReference type="NCBI Taxonomy" id="39272"/>
    <lineage>
        <taxon>Eukaryota</taxon>
        <taxon>Metazoa</taxon>
        <taxon>Ecdysozoa</taxon>
        <taxon>Arthropoda</taxon>
        <taxon>Hexapoda</taxon>
        <taxon>Collembola</taxon>
        <taxon>Symphypleona</taxon>
        <taxon>Sminthuridae</taxon>
        <taxon>Allacma</taxon>
    </lineage>
</organism>